<dbReference type="AlphaFoldDB" id="A0A0N1F846"/>
<protein>
    <submittedName>
        <fullName evidence="1">RES domain protein</fullName>
    </submittedName>
</protein>
<gene>
    <name evidence="1" type="ORF">GLUCOINTEAF2_0202809</name>
</gene>
<evidence type="ECO:0000313" key="1">
    <source>
        <dbReference type="EMBL" id="KPH86288.1"/>
    </source>
</evidence>
<sequence>MPPSWELAKMLTANGVAGIIVPSFAPGAMENDRKLVFWQWSDSLPSRVTVIDDEKRLPATATSWS</sequence>
<dbReference type="EMBL" id="JUFX02000204">
    <property type="protein sequence ID" value="KPH86288.1"/>
    <property type="molecule type" value="Genomic_DNA"/>
</dbReference>
<proteinExistence type="predicted"/>
<name>A0A0N1F846_9PROT</name>
<organism evidence="1 2">
    <name type="scientific">Komagataeibacter intermedius AF2</name>
    <dbReference type="NCBI Taxonomy" id="1458464"/>
    <lineage>
        <taxon>Bacteria</taxon>
        <taxon>Pseudomonadati</taxon>
        <taxon>Pseudomonadota</taxon>
        <taxon>Alphaproteobacteria</taxon>
        <taxon>Acetobacterales</taxon>
        <taxon>Acetobacteraceae</taxon>
        <taxon>Komagataeibacter</taxon>
    </lineage>
</organism>
<accession>A0A0N1F846</accession>
<dbReference type="Proteomes" id="UP000031553">
    <property type="component" value="Unassembled WGS sequence"/>
</dbReference>
<comment type="caution">
    <text evidence="1">The sequence shown here is derived from an EMBL/GenBank/DDBJ whole genome shotgun (WGS) entry which is preliminary data.</text>
</comment>
<evidence type="ECO:0000313" key="2">
    <source>
        <dbReference type="Proteomes" id="UP000031553"/>
    </source>
</evidence>
<reference evidence="1 2" key="1">
    <citation type="submission" date="2015-07" db="EMBL/GenBank/DDBJ databases">
        <title>Draft Genome Sequence of Komagataeibacter intermedius Strain AF2, Isolated from Kombucha Tea.</title>
        <authorList>
            <person name="Santos R.A."/>
            <person name="Berretta A.A."/>
            <person name="Barud H.S."/>
            <person name="Ribeiro S.J."/>
            <person name="Gonzalez-Garcia L.N."/>
            <person name="Zucchi T.D."/>
            <person name="Goldman G.H."/>
            <person name="Riano-Pachon D.M."/>
        </authorList>
    </citation>
    <scope>NUCLEOTIDE SEQUENCE [LARGE SCALE GENOMIC DNA]</scope>
    <source>
        <strain evidence="1 2">AF2</strain>
    </source>
</reference>